<protein>
    <submittedName>
        <fullName evidence="1">Uncharacterized protein</fullName>
    </submittedName>
</protein>
<comment type="caution">
    <text evidence="1">The sequence shown here is derived from an EMBL/GenBank/DDBJ whole genome shotgun (WGS) entry which is preliminary data.</text>
</comment>
<proteinExistence type="predicted"/>
<dbReference type="RefSeq" id="WP_309149921.1">
    <property type="nucleotide sequence ID" value="NZ_JAVIOS010000011.1"/>
</dbReference>
<accession>A0ABD5BC23</accession>
<dbReference type="EMBL" id="JAVIPQ010000013">
    <property type="protein sequence ID" value="MDQ9554106.1"/>
    <property type="molecule type" value="Genomic_DNA"/>
</dbReference>
<evidence type="ECO:0000313" key="2">
    <source>
        <dbReference type="Proteomes" id="UP001234811"/>
    </source>
</evidence>
<organism evidence="1 2">
    <name type="scientific">Serratia marcescens</name>
    <dbReference type="NCBI Taxonomy" id="615"/>
    <lineage>
        <taxon>Bacteria</taxon>
        <taxon>Pseudomonadati</taxon>
        <taxon>Pseudomonadota</taxon>
        <taxon>Gammaproteobacteria</taxon>
        <taxon>Enterobacterales</taxon>
        <taxon>Yersiniaceae</taxon>
        <taxon>Serratia</taxon>
    </lineage>
</organism>
<name>A0ABD5BC23_SERMA</name>
<sequence>MSDETQYPDNSAKVLAFTKRFDENADIKEMRNFVEEDERLSRRCFHGAVSVSEHERKVTCRQCGAVIDAFDHLLSLAKGETKLDWELRVLRGEIKQHREGLEKLRREEVNCKGRIKTAQFRLADVNRALVEAGDKLVAQKTGEGKP</sequence>
<dbReference type="Proteomes" id="UP001234811">
    <property type="component" value="Unassembled WGS sequence"/>
</dbReference>
<reference evidence="1 2" key="1">
    <citation type="submission" date="2023-07" db="EMBL/GenBank/DDBJ databases">
        <title>Pathogens genome sequencing project 196.</title>
        <authorList>
            <person name="Cao X."/>
        </authorList>
    </citation>
    <scope>NUCLEOTIDE SEQUENCE [LARGE SCALE GENOMIC DNA]</scope>
    <source>
        <strain evidence="1 2">SM41</strain>
    </source>
</reference>
<gene>
    <name evidence="1" type="ORF">RF091_00915</name>
</gene>
<evidence type="ECO:0000313" key="1">
    <source>
        <dbReference type="EMBL" id="MDQ9554106.1"/>
    </source>
</evidence>
<dbReference type="AlphaFoldDB" id="A0ABD5BC23"/>